<keyword evidence="3" id="KW-1185">Reference proteome</keyword>
<keyword evidence="1" id="KW-0472">Membrane</keyword>
<protein>
    <recommendedName>
        <fullName evidence="4">High-affinity nitrate transporter</fullName>
    </recommendedName>
</protein>
<proteinExistence type="predicted"/>
<dbReference type="InterPro" id="IPR016605">
    <property type="entry name" value="Transptr_NO3_Nar2"/>
</dbReference>
<dbReference type="AlphaFoldDB" id="A0AAV0QT64"/>
<organism evidence="2 3">
    <name type="scientific">Linum tenue</name>
    <dbReference type="NCBI Taxonomy" id="586396"/>
    <lineage>
        <taxon>Eukaryota</taxon>
        <taxon>Viridiplantae</taxon>
        <taxon>Streptophyta</taxon>
        <taxon>Embryophyta</taxon>
        <taxon>Tracheophyta</taxon>
        <taxon>Spermatophyta</taxon>
        <taxon>Magnoliopsida</taxon>
        <taxon>eudicotyledons</taxon>
        <taxon>Gunneridae</taxon>
        <taxon>Pentapetalae</taxon>
        <taxon>rosids</taxon>
        <taxon>fabids</taxon>
        <taxon>Malpighiales</taxon>
        <taxon>Linaceae</taxon>
        <taxon>Linum</taxon>
    </lineage>
</organism>
<accession>A0AAV0QT64</accession>
<name>A0AAV0QT64_9ROSI</name>
<evidence type="ECO:0000313" key="3">
    <source>
        <dbReference type="Proteomes" id="UP001154282"/>
    </source>
</evidence>
<evidence type="ECO:0008006" key="4">
    <source>
        <dbReference type="Google" id="ProtNLM"/>
    </source>
</evidence>
<dbReference type="GO" id="GO:0015112">
    <property type="term" value="F:nitrate transmembrane transporter activity"/>
    <property type="evidence" value="ECO:0007669"/>
    <property type="project" value="TreeGrafter"/>
</dbReference>
<feature type="transmembrane region" description="Helical" evidence="1">
    <location>
        <begin position="158"/>
        <end position="176"/>
    </location>
</feature>
<evidence type="ECO:0000313" key="2">
    <source>
        <dbReference type="EMBL" id="CAI0547524.1"/>
    </source>
</evidence>
<dbReference type="EMBL" id="CAMGYJ010000010">
    <property type="protein sequence ID" value="CAI0547524.1"/>
    <property type="molecule type" value="Genomic_DNA"/>
</dbReference>
<dbReference type="Pfam" id="PF16974">
    <property type="entry name" value="NAR2"/>
    <property type="match status" value="1"/>
</dbReference>
<keyword evidence="1" id="KW-1133">Transmembrane helix</keyword>
<dbReference type="GO" id="GO:0005886">
    <property type="term" value="C:plasma membrane"/>
    <property type="evidence" value="ECO:0007669"/>
    <property type="project" value="TreeGrafter"/>
</dbReference>
<reference evidence="2" key="1">
    <citation type="submission" date="2022-08" db="EMBL/GenBank/DDBJ databases">
        <authorList>
            <person name="Gutierrez-Valencia J."/>
        </authorList>
    </citation>
    <scope>NUCLEOTIDE SEQUENCE</scope>
</reference>
<dbReference type="PANTHER" id="PTHR34806">
    <property type="entry name" value="HIGH-AFFINITY NITRATE TRANSPORTER 3.2"/>
    <property type="match status" value="1"/>
</dbReference>
<sequence length="185" mass="20858">MSSAAHASGLFSTLPKTFIVTASPTPNQVLKGGEDKIKITWGLNKSLPVGVDDKYNDIKVKLCYAPVSQEDRPWRKTEDHLNKDQTCQFKILAKPYAMNDNVDWTVERDTPTATYFVRVYAYDTEGAEVGYGETTDAKKATNLFQVEAISGRHATFDIISICFSAFSAFLLFIFFYNEKRKGRDE</sequence>
<dbReference type="Proteomes" id="UP001154282">
    <property type="component" value="Unassembled WGS sequence"/>
</dbReference>
<evidence type="ECO:0000256" key="1">
    <source>
        <dbReference type="SAM" id="Phobius"/>
    </source>
</evidence>
<dbReference type="PANTHER" id="PTHR34806:SF1">
    <property type="entry name" value="HIGH-AFFINITY NITRATE TRANSPORTER 3.1"/>
    <property type="match status" value="1"/>
</dbReference>
<gene>
    <name evidence="2" type="ORF">LITE_LOCUS44398</name>
</gene>
<dbReference type="GO" id="GO:0010167">
    <property type="term" value="P:response to nitrate"/>
    <property type="evidence" value="ECO:0007669"/>
    <property type="project" value="InterPro"/>
</dbReference>
<dbReference type="PIRSF" id="PIRSF012939">
    <property type="entry name" value="Transpt_NO3_Nar2"/>
    <property type="match status" value="1"/>
</dbReference>
<comment type="caution">
    <text evidence="2">The sequence shown here is derived from an EMBL/GenBank/DDBJ whole genome shotgun (WGS) entry which is preliminary data.</text>
</comment>
<keyword evidence="1" id="KW-0812">Transmembrane</keyword>